<evidence type="ECO:0000256" key="2">
    <source>
        <dbReference type="ARBA" id="ARBA00023034"/>
    </source>
</evidence>
<keyword evidence="7" id="KW-1185">Reference proteome</keyword>
<feature type="coiled-coil region" evidence="4">
    <location>
        <begin position="241"/>
        <end position="382"/>
    </location>
</feature>
<evidence type="ECO:0000256" key="4">
    <source>
        <dbReference type="SAM" id="Coils"/>
    </source>
</evidence>
<dbReference type="EMBL" id="CABDUW010001763">
    <property type="protein sequence ID" value="VTJ83795.1"/>
    <property type="molecule type" value="Genomic_DNA"/>
</dbReference>
<dbReference type="GO" id="GO:0005794">
    <property type="term" value="C:Golgi apparatus"/>
    <property type="evidence" value="ECO:0007669"/>
    <property type="project" value="UniProtKB-SubCell"/>
</dbReference>
<dbReference type="GO" id="GO:0007030">
    <property type="term" value="P:Golgi organization"/>
    <property type="evidence" value="ECO:0007669"/>
    <property type="project" value="TreeGrafter"/>
</dbReference>
<dbReference type="Proteomes" id="UP000335636">
    <property type="component" value="Unassembled WGS sequence"/>
</dbReference>
<keyword evidence="3 4" id="KW-0175">Coiled coil</keyword>
<reference evidence="6 7" key="1">
    <citation type="submission" date="2019-04" db="EMBL/GenBank/DDBJ databases">
        <authorList>
            <person name="Alioto T."/>
            <person name="Alioto T."/>
        </authorList>
    </citation>
    <scope>NUCLEOTIDE SEQUENCE [LARGE SCALE GENOMIC DNA]</scope>
</reference>
<protein>
    <submittedName>
        <fullName evidence="6">Uncharacterized protein</fullName>
    </submittedName>
</protein>
<dbReference type="GO" id="GO:0006888">
    <property type="term" value="P:endoplasmic reticulum to Golgi vesicle-mediated transport"/>
    <property type="evidence" value="ECO:0007669"/>
    <property type="project" value="TreeGrafter"/>
</dbReference>
<gene>
    <name evidence="5" type="ORF">GHT09_003520</name>
    <name evidence="6" type="ORF">MONAX_5E027436</name>
</gene>
<keyword evidence="2" id="KW-0333">Golgi apparatus</keyword>
<accession>A0A5E4CPT1</accession>
<evidence type="ECO:0000313" key="5">
    <source>
        <dbReference type="EMBL" id="KAF7484908.1"/>
    </source>
</evidence>
<dbReference type="Proteomes" id="UP000662637">
    <property type="component" value="Unassembled WGS sequence"/>
</dbReference>
<comment type="subcellular location">
    <subcellularLocation>
        <location evidence="1">Golgi apparatus</location>
    </subcellularLocation>
</comment>
<feature type="coiled-coil region" evidence="4">
    <location>
        <begin position="429"/>
        <end position="456"/>
    </location>
</feature>
<evidence type="ECO:0000256" key="1">
    <source>
        <dbReference type="ARBA" id="ARBA00004555"/>
    </source>
</evidence>
<proteinExistence type="predicted"/>
<dbReference type="GO" id="GO:0031267">
    <property type="term" value="F:small GTPase binding"/>
    <property type="evidence" value="ECO:0007669"/>
    <property type="project" value="TreeGrafter"/>
</dbReference>
<organism evidence="6 7">
    <name type="scientific">Marmota monax</name>
    <name type="common">Woodchuck</name>
    <dbReference type="NCBI Taxonomy" id="9995"/>
    <lineage>
        <taxon>Eukaryota</taxon>
        <taxon>Metazoa</taxon>
        <taxon>Chordata</taxon>
        <taxon>Craniata</taxon>
        <taxon>Vertebrata</taxon>
        <taxon>Euteleostomi</taxon>
        <taxon>Mammalia</taxon>
        <taxon>Eutheria</taxon>
        <taxon>Euarchontoglires</taxon>
        <taxon>Glires</taxon>
        <taxon>Rodentia</taxon>
        <taxon>Sciuromorpha</taxon>
        <taxon>Sciuridae</taxon>
        <taxon>Xerinae</taxon>
        <taxon>Marmotini</taxon>
        <taxon>Marmota</taxon>
    </lineage>
</organism>
<dbReference type="AlphaFoldDB" id="A0A5E4CPT1"/>
<dbReference type="PANTHER" id="PTHR18921">
    <property type="entry name" value="MYOSIN HEAVY CHAIN - RELATED"/>
    <property type="match status" value="1"/>
</dbReference>
<dbReference type="EMBL" id="WJEC01000184">
    <property type="protein sequence ID" value="KAF7484908.1"/>
    <property type="molecule type" value="Genomic_DNA"/>
</dbReference>
<evidence type="ECO:0000313" key="7">
    <source>
        <dbReference type="Proteomes" id="UP000335636"/>
    </source>
</evidence>
<dbReference type="PANTHER" id="PTHR18921:SF2">
    <property type="entry name" value="THYROID RECEPTOR-INTERACTING PROTEIN 11"/>
    <property type="match status" value="1"/>
</dbReference>
<evidence type="ECO:0000313" key="6">
    <source>
        <dbReference type="EMBL" id="VTJ83795.1"/>
    </source>
</evidence>
<sequence>MSSWFRGLGSSLGHSLGQVGDSLSSLTGHTSNVTKDAVLDEFEEVEAGLPSYWRKNIEDTKWMIRYDNERLKNYCSDLEERYAASELRIQHQSANHRNELAQKEVEIWQLKARQFVLEDELLQLKSAAQPLHSGAGGVPSTTALSSFGHDISHGSAFPGDDMDFSDIISAQQEINRLSIEVSRLEFEVGRWSAVAQAQATHNSDQSEICQLQNTIKLLEQNRNQDLDNHQGEIAVLQNVHQQKLAEMSRRYREELNDSEERIRKLENQLQQGDSGVTVTDESKICDLQKTIQVLQTEKLESARKIEELEDQLKDINEQLSLAQNDTEVLKREKEQLSMEKHQIMEQCETLKLEWSQLQPSVMEQKDEEIGNVQKTSEQIKAQLQEDTHNTPADNSDSFQIIKVKSLRIENGSEKHNLCNHETVKGGKGIQQHELEIQLVNEKSRFLTNQIDQLSEDEVGQLTQAIQQQALQAKTYSGKLDMIPLQLLAALSRTSQSAEVQELRQSLQEKEATIRMLQENNHRLSDAIAAATDRENKEHEEMDSEIKQLKEEQDVLNTLLKEKDLFIQAKSDQFLSSNEKLTDKVNENELLRQAITNLKERTLILEMVISQLKREN</sequence>
<feature type="coiled-coil region" evidence="4">
    <location>
        <begin position="68"/>
        <end position="113"/>
    </location>
</feature>
<reference evidence="5" key="2">
    <citation type="submission" date="2020-08" db="EMBL/GenBank/DDBJ databases">
        <authorList>
            <person name="Shumante A."/>
            <person name="Zimin A.V."/>
            <person name="Puiu D."/>
            <person name="Salzberg S.L."/>
        </authorList>
    </citation>
    <scope>NUCLEOTIDE SEQUENCE</scope>
    <source>
        <strain evidence="5">WC2-LM</strain>
        <tissue evidence="5">Liver</tissue>
    </source>
</reference>
<evidence type="ECO:0000256" key="3">
    <source>
        <dbReference type="ARBA" id="ARBA00023054"/>
    </source>
</evidence>
<name>A0A5E4CPT1_MARMO</name>
<feature type="coiled-coil region" evidence="4">
    <location>
        <begin position="492"/>
        <end position="600"/>
    </location>
</feature>